<organism evidence="6 7">
    <name type="scientific">Varunaivibrio sulfuroxidans</name>
    <dbReference type="NCBI Taxonomy" id="1773489"/>
    <lineage>
        <taxon>Bacteria</taxon>
        <taxon>Pseudomonadati</taxon>
        <taxon>Pseudomonadota</taxon>
        <taxon>Alphaproteobacteria</taxon>
        <taxon>Rhodospirillales</taxon>
        <taxon>Magnetovibrionaceae</taxon>
        <taxon>Varunaivibrio</taxon>
    </lineage>
</organism>
<dbReference type="SUPFAM" id="SSF75217">
    <property type="entry name" value="alpha/beta knot"/>
    <property type="match status" value="1"/>
</dbReference>
<keyword evidence="3 5" id="KW-0949">S-adenosyl-L-methionine</keyword>
<sequence length="152" mass="16645">MQVHLIAVGRAKAGAQRALFEHFNARISPSIRLREVEEKRPLAAAELMRREALLLLQAAPVGAYLIALDERGKTLSSPSFAERLGELVDGGRRDIAFIIGGAHGLDESVRRAAGLCLSFGAQTWPHMLVRGLLAEQVYRAQCILSGHPYHRA</sequence>
<comment type="function">
    <text evidence="5">Specifically methylates the pseudouridine at position 1915 (m3Psi1915) in 23S rRNA.</text>
</comment>
<feature type="binding site" evidence="5">
    <location>
        <position position="100"/>
    </location>
    <ligand>
        <name>S-adenosyl-L-methionine</name>
        <dbReference type="ChEBI" id="CHEBI:59789"/>
    </ligand>
</feature>
<comment type="caution">
    <text evidence="5">Lacks conserved residue(s) required for the propagation of feature annotation.</text>
</comment>
<dbReference type="GO" id="GO:0005737">
    <property type="term" value="C:cytoplasm"/>
    <property type="evidence" value="ECO:0007669"/>
    <property type="project" value="UniProtKB-SubCell"/>
</dbReference>
<dbReference type="InterPro" id="IPR029028">
    <property type="entry name" value="Alpha/beta_knot_MTases"/>
</dbReference>
<keyword evidence="7" id="KW-1185">Reference proteome</keyword>
<name>A0A4R3J696_9PROT</name>
<dbReference type="EC" id="2.1.1.177" evidence="5"/>
<proteinExistence type="inferred from homology"/>
<evidence type="ECO:0000256" key="1">
    <source>
        <dbReference type="ARBA" id="ARBA00022603"/>
    </source>
</evidence>
<reference evidence="6 7" key="1">
    <citation type="submission" date="2019-03" db="EMBL/GenBank/DDBJ databases">
        <title>Genomic Encyclopedia of Type Strains, Phase IV (KMG-IV): sequencing the most valuable type-strain genomes for metagenomic binning, comparative biology and taxonomic classification.</title>
        <authorList>
            <person name="Goeker M."/>
        </authorList>
    </citation>
    <scope>NUCLEOTIDE SEQUENCE [LARGE SCALE GENOMIC DNA]</scope>
    <source>
        <strain evidence="6 7">DSM 101688</strain>
    </source>
</reference>
<evidence type="ECO:0000256" key="5">
    <source>
        <dbReference type="HAMAP-Rule" id="MF_00658"/>
    </source>
</evidence>
<dbReference type="GO" id="GO:0070038">
    <property type="term" value="F:rRNA (pseudouridine-N3-)-methyltransferase activity"/>
    <property type="evidence" value="ECO:0007669"/>
    <property type="project" value="UniProtKB-UniRule"/>
</dbReference>
<keyword evidence="2 5" id="KW-0808">Transferase</keyword>
<comment type="caution">
    <text evidence="6">The sequence shown here is derived from an EMBL/GenBank/DDBJ whole genome shotgun (WGS) entry which is preliminary data.</text>
</comment>
<comment type="subunit">
    <text evidence="5">Homodimer.</text>
</comment>
<gene>
    <name evidence="5" type="primary">rlmH</name>
    <name evidence="6" type="ORF">EDD55_10932</name>
</gene>
<dbReference type="Proteomes" id="UP000295304">
    <property type="component" value="Unassembled WGS sequence"/>
</dbReference>
<dbReference type="InterPro" id="IPR029026">
    <property type="entry name" value="tRNA_m1G_MTases_N"/>
</dbReference>
<evidence type="ECO:0000256" key="3">
    <source>
        <dbReference type="ARBA" id="ARBA00022691"/>
    </source>
</evidence>
<dbReference type="NCBIfam" id="NF000989">
    <property type="entry name" value="PRK00103.2-3"/>
    <property type="match status" value="1"/>
</dbReference>
<dbReference type="PIRSF" id="PIRSF004505">
    <property type="entry name" value="MT_bac"/>
    <property type="match status" value="1"/>
</dbReference>
<keyword evidence="5" id="KW-0963">Cytoplasm</keyword>
<dbReference type="AlphaFoldDB" id="A0A4R3J696"/>
<evidence type="ECO:0000256" key="4">
    <source>
        <dbReference type="ARBA" id="ARBA00038303"/>
    </source>
</evidence>
<comment type="similarity">
    <text evidence="4 5">Belongs to the RNA methyltransferase RlmH family.</text>
</comment>
<dbReference type="PANTHER" id="PTHR33603">
    <property type="entry name" value="METHYLTRANSFERASE"/>
    <property type="match status" value="1"/>
</dbReference>
<dbReference type="Gene3D" id="3.40.1280.10">
    <property type="match status" value="1"/>
</dbReference>
<dbReference type="CDD" id="cd18081">
    <property type="entry name" value="RlmH-like"/>
    <property type="match status" value="1"/>
</dbReference>
<comment type="catalytic activity">
    <reaction evidence="5">
        <text>pseudouridine(1915) in 23S rRNA + S-adenosyl-L-methionine = N(3)-methylpseudouridine(1915) in 23S rRNA + S-adenosyl-L-homocysteine + H(+)</text>
        <dbReference type="Rhea" id="RHEA:42752"/>
        <dbReference type="Rhea" id="RHEA-COMP:10221"/>
        <dbReference type="Rhea" id="RHEA-COMP:10222"/>
        <dbReference type="ChEBI" id="CHEBI:15378"/>
        <dbReference type="ChEBI" id="CHEBI:57856"/>
        <dbReference type="ChEBI" id="CHEBI:59789"/>
        <dbReference type="ChEBI" id="CHEBI:65314"/>
        <dbReference type="ChEBI" id="CHEBI:74486"/>
        <dbReference type="EC" id="2.1.1.177"/>
    </reaction>
</comment>
<protein>
    <recommendedName>
        <fullName evidence="5">Ribosomal RNA large subunit methyltransferase H</fullName>
        <ecNumber evidence="5">2.1.1.177</ecNumber>
    </recommendedName>
    <alternativeName>
        <fullName evidence="5">23S rRNA (pseudouridine1915-N3)-methyltransferase</fullName>
    </alternativeName>
    <alternativeName>
        <fullName evidence="5">23S rRNA m3Psi1915 methyltransferase</fullName>
    </alternativeName>
    <alternativeName>
        <fullName evidence="5">rRNA (pseudouridine-N3-)-methyltransferase RlmH</fullName>
    </alternativeName>
</protein>
<comment type="subcellular location">
    <subcellularLocation>
        <location evidence="5">Cytoplasm</location>
    </subcellularLocation>
</comment>
<keyword evidence="5" id="KW-0698">rRNA processing</keyword>
<dbReference type="OrthoDB" id="9806643at2"/>
<dbReference type="PANTHER" id="PTHR33603:SF1">
    <property type="entry name" value="RIBOSOMAL RNA LARGE SUBUNIT METHYLTRANSFERASE H"/>
    <property type="match status" value="1"/>
</dbReference>
<feature type="binding site" evidence="5">
    <location>
        <position position="68"/>
    </location>
    <ligand>
        <name>S-adenosyl-L-methionine</name>
        <dbReference type="ChEBI" id="CHEBI:59789"/>
    </ligand>
</feature>
<evidence type="ECO:0000313" key="6">
    <source>
        <dbReference type="EMBL" id="TCS60872.1"/>
    </source>
</evidence>
<keyword evidence="1 5" id="KW-0489">Methyltransferase</keyword>
<dbReference type="Pfam" id="PF02590">
    <property type="entry name" value="SPOUT_MTase"/>
    <property type="match status" value="1"/>
</dbReference>
<dbReference type="HAMAP" id="MF_00658">
    <property type="entry name" value="23SrRNA_methyltr_H"/>
    <property type="match status" value="1"/>
</dbReference>
<dbReference type="InterPro" id="IPR003742">
    <property type="entry name" value="RlmH-like"/>
</dbReference>
<accession>A0A4R3J696</accession>
<dbReference type="EMBL" id="SLZW01000009">
    <property type="protein sequence ID" value="TCS60872.1"/>
    <property type="molecule type" value="Genomic_DNA"/>
</dbReference>
<evidence type="ECO:0000313" key="7">
    <source>
        <dbReference type="Proteomes" id="UP000295304"/>
    </source>
</evidence>
<evidence type="ECO:0000256" key="2">
    <source>
        <dbReference type="ARBA" id="ARBA00022679"/>
    </source>
</evidence>
<dbReference type="RefSeq" id="WP_132939703.1">
    <property type="nucleotide sequence ID" value="NZ_CP119676.1"/>
</dbReference>